<gene>
    <name evidence="3" type="ORF">GB2207_07347</name>
</gene>
<protein>
    <recommendedName>
        <fullName evidence="5">DUF3604 domain-containing protein</fullName>
    </recommendedName>
</protein>
<keyword evidence="2" id="KW-0732">Signal</keyword>
<dbReference type="InterPro" id="IPR022028">
    <property type="entry name" value="DUF3604"/>
</dbReference>
<dbReference type="AlphaFoldDB" id="Q1YP52"/>
<feature type="compositionally biased region" description="Basic and acidic residues" evidence="1">
    <location>
        <begin position="397"/>
        <end position="411"/>
    </location>
</feature>
<evidence type="ECO:0000313" key="4">
    <source>
        <dbReference type="Proteomes" id="UP000005555"/>
    </source>
</evidence>
<evidence type="ECO:0008006" key="5">
    <source>
        <dbReference type="Google" id="ProtNLM"/>
    </source>
</evidence>
<evidence type="ECO:0000256" key="1">
    <source>
        <dbReference type="SAM" id="MobiDB-lite"/>
    </source>
</evidence>
<feature type="chain" id="PRO_5004197769" description="DUF3604 domain-containing protein" evidence="2">
    <location>
        <begin position="22"/>
        <end position="632"/>
    </location>
</feature>
<organism evidence="3 4">
    <name type="scientific">gamma proteobacterium HTCC2207</name>
    <dbReference type="NCBI Taxonomy" id="314287"/>
    <lineage>
        <taxon>Bacteria</taxon>
        <taxon>Pseudomonadati</taxon>
        <taxon>Pseudomonadota</taxon>
        <taxon>Gammaproteobacteria</taxon>
        <taxon>Cellvibrionales</taxon>
        <taxon>Porticoccaceae</taxon>
        <taxon>SAR92 clade</taxon>
    </lineage>
</organism>
<sequence>MVMHKLLLSTMLFSAASLSFSEDGSATETVTQVYFGDTHLHTSYSFDAFLNNNHSADPDTAYRWAKGQPVIHPYNRARVQIQTPLDFLVVSDHAEMLGVMKAVRNDSDLFGKLGLWDSFKRWSAMRQMNDAIDTDTGLAFFGRFLPVAAQGEGHIDPVADPSNNISDVAIFGDTTEVSSAAWNDIVNSADRHNDPGTFTSLVGWEWSSIPTGANLHRIVISPDGADKSSQYLPFGSDQSQYPEDLWQWLGETQERTGARFLAIPHNSNISKGYMFDTTTLRGEEITADYATRRMAWEPVAEITQIKGDSETLSELSPNDEFADFETYEHYIQNGAVDYVATAADYIRPALKRGLSIEQKVGVNPYKFGLIGSTDSHSGLSSSEENNFWGKMATDSTPETKSRAGADPDARDGWNMSASGVAAVWAVENTREAIYAAFKRKEVYATSGPRMRVQLFAGWDFPAGAAEADDFAAIGYSHGVPMGSDLAATDGADQAPSFLLRAVKDPLEANLDRAQIVKGWVDASGVEHEQIYNVAWSGERELDADGRLPSVGNTVDLELVRYSNSIGQAEFAVHWTDPDFNPQHSAFYYARVLQIPTPRNALFDAHALGIDEPPKGPKTIQERAYTSPIWYQP</sequence>
<dbReference type="EMBL" id="AAPI01000012">
    <property type="protein sequence ID" value="EAS45994.1"/>
    <property type="molecule type" value="Genomic_DNA"/>
</dbReference>
<reference evidence="3 4" key="1">
    <citation type="submission" date="2006-03" db="EMBL/GenBank/DDBJ databases">
        <authorList>
            <person name="Giovannoni S.J."/>
            <person name="Cho J.-C."/>
            <person name="Ferriera S."/>
            <person name="Johnson J."/>
            <person name="Kravitz S."/>
            <person name="Halpern A."/>
            <person name="Remington K."/>
            <person name="Beeson K."/>
            <person name="Tran B."/>
            <person name="Rogers Y.-H."/>
            <person name="Friedman R."/>
            <person name="Venter J.C."/>
        </authorList>
    </citation>
    <scope>NUCLEOTIDE SEQUENCE [LARGE SCALE GENOMIC DNA]</scope>
    <source>
        <strain evidence="3 4">HTCC2207</strain>
    </source>
</reference>
<dbReference type="Pfam" id="PF12228">
    <property type="entry name" value="DUF3604"/>
    <property type="match status" value="1"/>
</dbReference>
<dbReference type="HOGENOM" id="CLU_022758_0_0_6"/>
<evidence type="ECO:0000313" key="3">
    <source>
        <dbReference type="EMBL" id="EAS45994.1"/>
    </source>
</evidence>
<proteinExistence type="predicted"/>
<feature type="signal peptide" evidence="2">
    <location>
        <begin position="1"/>
        <end position="21"/>
    </location>
</feature>
<comment type="caution">
    <text evidence="3">The sequence shown here is derived from an EMBL/GenBank/DDBJ whole genome shotgun (WGS) entry which is preliminary data.</text>
</comment>
<dbReference type="Proteomes" id="UP000005555">
    <property type="component" value="Unassembled WGS sequence"/>
</dbReference>
<keyword evidence="4" id="KW-1185">Reference proteome</keyword>
<dbReference type="Gene3D" id="3.20.20.140">
    <property type="entry name" value="Metal-dependent hydrolases"/>
    <property type="match status" value="1"/>
</dbReference>
<accession>Q1YP52</accession>
<evidence type="ECO:0000256" key="2">
    <source>
        <dbReference type="SAM" id="SignalP"/>
    </source>
</evidence>
<dbReference type="STRING" id="314287.GB2207_07347"/>
<name>Q1YP52_9GAMM</name>
<feature type="region of interest" description="Disordered" evidence="1">
    <location>
        <begin position="391"/>
        <end position="411"/>
    </location>
</feature>